<dbReference type="STRING" id="1420583.V473_03295"/>
<name>A0A0J7Y1F4_9SPHN</name>
<dbReference type="PATRIC" id="fig|1420583.3.peg.663"/>
<protein>
    <submittedName>
        <fullName evidence="1">Uncharacterized protein</fullName>
    </submittedName>
</protein>
<proteinExistence type="predicted"/>
<comment type="caution">
    <text evidence="1">The sequence shown here is derived from an EMBL/GenBank/DDBJ whole genome shotgun (WGS) entry which is preliminary data.</text>
</comment>
<evidence type="ECO:0000313" key="2">
    <source>
        <dbReference type="Proteomes" id="UP000052232"/>
    </source>
</evidence>
<reference evidence="1 2" key="1">
    <citation type="journal article" date="2015" name="G3 (Bethesda)">
        <title>Insights into Ongoing Evolution of the Hexachlorocyclohexane Catabolic Pathway from Comparative Genomics of Ten Sphingomonadaceae Strains.</title>
        <authorList>
            <person name="Pearce S.L."/>
            <person name="Oakeshott J.G."/>
            <person name="Pandey G."/>
        </authorList>
    </citation>
    <scope>NUCLEOTIDE SEQUENCE [LARGE SCALE GENOMIC DNA]</scope>
    <source>
        <strain evidence="1 2">LL01</strain>
    </source>
</reference>
<dbReference type="Proteomes" id="UP000052232">
    <property type="component" value="Unassembled WGS sequence"/>
</dbReference>
<accession>A0A0J7Y1F4</accession>
<evidence type="ECO:0000313" key="1">
    <source>
        <dbReference type="EMBL" id="KMS57258.1"/>
    </source>
</evidence>
<organism evidence="1 2">
    <name type="scientific">Sphingobium cupriresistens LL01</name>
    <dbReference type="NCBI Taxonomy" id="1420583"/>
    <lineage>
        <taxon>Bacteria</taxon>
        <taxon>Pseudomonadati</taxon>
        <taxon>Pseudomonadota</taxon>
        <taxon>Alphaproteobacteria</taxon>
        <taxon>Sphingomonadales</taxon>
        <taxon>Sphingomonadaceae</taxon>
        <taxon>Sphingobium</taxon>
    </lineage>
</organism>
<gene>
    <name evidence="1" type="ORF">V473_03295</name>
</gene>
<sequence length="104" mass="10765">MKLVAPYRCILPLAGQCGLILFGLLGLYAVPPTSGRMVLLPLTDGARRALASIAIANGARLVAKGPWTGSLLVEGRRGELAPALLRRGIVALSTQMSGCGAPTR</sequence>
<dbReference type="EMBL" id="JACT01000001">
    <property type="protein sequence ID" value="KMS57258.1"/>
    <property type="molecule type" value="Genomic_DNA"/>
</dbReference>
<dbReference type="AlphaFoldDB" id="A0A0J7Y1F4"/>
<keyword evidence="2" id="KW-1185">Reference proteome</keyword>